<proteinExistence type="predicted"/>
<reference evidence="2" key="1">
    <citation type="journal article" date="2023" name="Microbiol Resour">
        <title>Genome Sequences of Rhodoplanes serenus and Two Thermotolerant Strains, Rhodoplanes tepidamans and 'Rhodoplanes cryptolactis,' Further Refine the Genus.</title>
        <authorList>
            <person name="Rayyan A.A."/>
            <person name="Kyndt J.A."/>
        </authorList>
    </citation>
    <scope>NUCLEOTIDE SEQUENCE</scope>
    <source>
        <strain evidence="2">DSM 9987</strain>
    </source>
</reference>
<evidence type="ECO:0000313" key="3">
    <source>
        <dbReference type="Proteomes" id="UP001165652"/>
    </source>
</evidence>
<dbReference type="Proteomes" id="UP001165652">
    <property type="component" value="Unassembled WGS sequence"/>
</dbReference>
<comment type="caution">
    <text evidence="2">The sequence shown here is derived from an EMBL/GenBank/DDBJ whole genome shotgun (WGS) entry which is preliminary data.</text>
</comment>
<dbReference type="RefSeq" id="WP_272776067.1">
    <property type="nucleotide sequence ID" value="NZ_JAQQLI010000006.1"/>
</dbReference>
<dbReference type="EMBL" id="JAQQLI010000006">
    <property type="protein sequence ID" value="MDC7785221.1"/>
    <property type="molecule type" value="Genomic_DNA"/>
</dbReference>
<dbReference type="Pfam" id="PF24292">
    <property type="entry name" value="DUF7479"/>
    <property type="match status" value="1"/>
</dbReference>
<gene>
    <name evidence="2" type="ORF">PQJ73_05955</name>
</gene>
<accession>A0ABT5J6G0</accession>
<sequence>MTPDAATVDLVCAACDRPLEIGRVVASYMGQTFPVDLPRCPVCGFVYVSEELASGKMLKVEQALEDK</sequence>
<reference evidence="2" key="2">
    <citation type="submission" date="2023-02" db="EMBL/GenBank/DDBJ databases">
        <authorList>
            <person name="Rayyan A."/>
            <person name="Meyer T."/>
            <person name="Kyndt J.A."/>
        </authorList>
    </citation>
    <scope>NUCLEOTIDE SEQUENCE</scope>
    <source>
        <strain evidence="2">DSM 9987</strain>
    </source>
</reference>
<protein>
    <recommendedName>
        <fullName evidence="1">DUF7479 domain-containing protein</fullName>
    </recommendedName>
</protein>
<dbReference type="InterPro" id="IPR054656">
    <property type="entry name" value="DVU_1557-like"/>
</dbReference>
<organism evidence="2 3">
    <name type="scientific">Rhodoplanes tepidamans</name>
    <name type="common">Rhodoplanes cryptolactis</name>
    <dbReference type="NCBI Taxonomy" id="200616"/>
    <lineage>
        <taxon>Bacteria</taxon>
        <taxon>Pseudomonadati</taxon>
        <taxon>Pseudomonadota</taxon>
        <taxon>Alphaproteobacteria</taxon>
        <taxon>Hyphomicrobiales</taxon>
        <taxon>Nitrobacteraceae</taxon>
        <taxon>Rhodoplanes</taxon>
    </lineage>
</organism>
<evidence type="ECO:0000259" key="1">
    <source>
        <dbReference type="Pfam" id="PF24292"/>
    </source>
</evidence>
<feature type="domain" description="DUF7479" evidence="1">
    <location>
        <begin position="9"/>
        <end position="67"/>
    </location>
</feature>
<dbReference type="NCBIfam" id="NF045645">
    <property type="entry name" value="DVU_1557_fam"/>
    <property type="match status" value="1"/>
</dbReference>
<evidence type="ECO:0000313" key="2">
    <source>
        <dbReference type="EMBL" id="MDC7785221.1"/>
    </source>
</evidence>
<dbReference type="InterPro" id="IPR055902">
    <property type="entry name" value="DUF7479"/>
</dbReference>
<keyword evidence="3" id="KW-1185">Reference proteome</keyword>
<name>A0ABT5J6G0_RHOTP</name>